<evidence type="ECO:0000256" key="7">
    <source>
        <dbReference type="SAM" id="Phobius"/>
    </source>
</evidence>
<keyword evidence="2" id="KW-1003">Cell membrane</keyword>
<organism evidence="9 10">
    <name type="scientific">Staphylococcus lugdunensis</name>
    <dbReference type="NCBI Taxonomy" id="28035"/>
    <lineage>
        <taxon>Bacteria</taxon>
        <taxon>Bacillati</taxon>
        <taxon>Bacillota</taxon>
        <taxon>Bacilli</taxon>
        <taxon>Bacillales</taxon>
        <taxon>Staphylococcaceae</taxon>
        <taxon>Staphylococcus</taxon>
    </lineage>
</organism>
<evidence type="ECO:0000256" key="4">
    <source>
        <dbReference type="ARBA" id="ARBA00022852"/>
    </source>
</evidence>
<dbReference type="GO" id="GO:0031640">
    <property type="term" value="P:killing of cells of another organism"/>
    <property type="evidence" value="ECO:0007669"/>
    <property type="project" value="UniProtKB-KW"/>
</dbReference>
<reference evidence="9 10" key="1">
    <citation type="journal article" date="2019" name="Sci. Transl. Med.">
        <title>Quorum sensing between bacterial species on the skin protects against epidermal injury in atopic dermatitis.</title>
        <authorList>
            <person name="Williams M.R."/>
        </authorList>
    </citation>
    <scope>NUCLEOTIDE SEQUENCE [LARGE SCALE GENOMIC DNA]</scope>
    <source>
        <strain evidence="9 10">E7</strain>
    </source>
</reference>
<evidence type="ECO:0000313" key="11">
    <source>
        <dbReference type="Proteomes" id="UP000325462"/>
    </source>
</evidence>
<name>A0A292DJ62_STALU</name>
<evidence type="ECO:0000256" key="5">
    <source>
        <dbReference type="ARBA" id="ARBA00022989"/>
    </source>
</evidence>
<protein>
    <submittedName>
        <fullName evidence="9">CidA/LrgA family protein</fullName>
    </submittedName>
</protein>
<evidence type="ECO:0000313" key="9">
    <source>
        <dbReference type="EMBL" id="TBW73587.1"/>
    </source>
</evidence>
<feature type="transmembrane region" description="Helical" evidence="7">
    <location>
        <begin position="7"/>
        <end position="27"/>
    </location>
</feature>
<dbReference type="Pfam" id="PF03788">
    <property type="entry name" value="LrgA"/>
    <property type="match status" value="1"/>
</dbReference>
<dbReference type="Proteomes" id="UP000293637">
    <property type="component" value="Unassembled WGS sequence"/>
</dbReference>
<evidence type="ECO:0000256" key="2">
    <source>
        <dbReference type="ARBA" id="ARBA00022475"/>
    </source>
</evidence>
<keyword evidence="5 7" id="KW-1133">Transmembrane helix</keyword>
<proteinExistence type="predicted"/>
<feature type="transmembrane region" description="Helical" evidence="7">
    <location>
        <begin position="33"/>
        <end position="52"/>
    </location>
</feature>
<evidence type="ECO:0000313" key="10">
    <source>
        <dbReference type="Proteomes" id="UP000293637"/>
    </source>
</evidence>
<dbReference type="PANTHER" id="PTHR33931">
    <property type="entry name" value="HOLIN-LIKE PROTEIN CIDA-RELATED"/>
    <property type="match status" value="1"/>
</dbReference>
<dbReference type="EMBL" id="CP041722">
    <property type="protein sequence ID" value="QEX37642.1"/>
    <property type="molecule type" value="Genomic_DNA"/>
</dbReference>
<comment type="subcellular location">
    <subcellularLocation>
        <location evidence="1">Cell membrane</location>
        <topology evidence="1">Multi-pass membrane protein</topology>
    </subcellularLocation>
</comment>
<sequence>MMKVNYAYFTAKLLLQIAIIMGVSYLGNVLQQLFHIPLAGSIVGLILFYFLLQFKIIKLQWVKDGSDFFLKSMVFFFIPSVVGIMDIVSNINFNYVIFFFVIIIGTSLVALISGYIAETMVKKPMTGKGNSK</sequence>
<keyword evidence="6 7" id="KW-0472">Membrane</keyword>
<accession>A0A292DJ62</accession>
<evidence type="ECO:0000313" key="8">
    <source>
        <dbReference type="EMBL" id="QEX37642.1"/>
    </source>
</evidence>
<dbReference type="Proteomes" id="UP000325462">
    <property type="component" value="Chromosome"/>
</dbReference>
<keyword evidence="4" id="KW-0204">Cytolysis</keyword>
<feature type="transmembrane region" description="Helical" evidence="7">
    <location>
        <begin position="73"/>
        <end position="91"/>
    </location>
</feature>
<gene>
    <name evidence="9" type="ORF">EQ812_01935</name>
    <name evidence="8" type="ORF">FO454_01430</name>
</gene>
<feature type="transmembrane region" description="Helical" evidence="7">
    <location>
        <begin position="97"/>
        <end position="117"/>
    </location>
</feature>
<dbReference type="InterPro" id="IPR005538">
    <property type="entry name" value="LrgA/CidA"/>
</dbReference>
<dbReference type="EMBL" id="SCHB01000001">
    <property type="protein sequence ID" value="TBW73587.1"/>
    <property type="molecule type" value="Genomic_DNA"/>
</dbReference>
<dbReference type="PANTHER" id="PTHR33931:SF2">
    <property type="entry name" value="HOLIN-LIKE PROTEIN CIDA"/>
    <property type="match status" value="1"/>
</dbReference>
<dbReference type="AlphaFoldDB" id="A0A292DJ62"/>
<evidence type="ECO:0000256" key="3">
    <source>
        <dbReference type="ARBA" id="ARBA00022692"/>
    </source>
</evidence>
<keyword evidence="3 7" id="KW-0812">Transmembrane</keyword>
<keyword evidence="11" id="KW-1185">Reference proteome</keyword>
<evidence type="ECO:0000256" key="6">
    <source>
        <dbReference type="ARBA" id="ARBA00023136"/>
    </source>
</evidence>
<evidence type="ECO:0000256" key="1">
    <source>
        <dbReference type="ARBA" id="ARBA00004651"/>
    </source>
</evidence>
<reference evidence="8 11" key="2">
    <citation type="submission" date="2019-07" db="EMBL/GenBank/DDBJ databases">
        <title>Comparative genome analysis of staphylococcus lugdunensis shows clonal complex-dependent diversity of the putative virulence factor, ess/type vii locus.</title>
        <authorList>
            <person name="Lebeurre J."/>
            <person name="Dahyot S."/>
            <person name="Diene S."/>
            <person name="Paulay A."/>
            <person name="Aubourg M."/>
            <person name="Argemi X."/>
            <person name="Giard J.-C."/>
            <person name="Tournier I."/>
            <person name="Francois P."/>
            <person name="Pestel-Caron M."/>
        </authorList>
    </citation>
    <scope>NUCLEOTIDE SEQUENCE [LARGE SCALE GENOMIC DNA]</scope>
    <source>
        <strain evidence="8 11">SL13</strain>
    </source>
</reference>
<dbReference type="GO" id="GO:0005886">
    <property type="term" value="C:plasma membrane"/>
    <property type="evidence" value="ECO:0007669"/>
    <property type="project" value="UniProtKB-SubCell"/>
</dbReference>